<keyword evidence="3" id="KW-1185">Reference proteome</keyword>
<sequence length="119" mass="13133">MKKITIILATLFTTLIYAQASEEMICDGNVSYAVKKNGEIRYIAVTDDNISFIAGTIGTDEISYYASLTYVGGDKPVVRKKGTKINLQNGNIISKPDVEIKVDVNDKAEFEYKAFVPLT</sequence>
<dbReference type="EMBL" id="CP031188">
    <property type="protein sequence ID" value="AXG73967.1"/>
    <property type="molecule type" value="Genomic_DNA"/>
</dbReference>
<accession>A0A345HBK7</accession>
<name>A0A345HBK7_9FLAO</name>
<keyword evidence="1" id="KW-0732">Signal</keyword>
<feature type="signal peptide" evidence="1">
    <location>
        <begin position="1"/>
        <end position="20"/>
    </location>
</feature>
<evidence type="ECO:0000313" key="2">
    <source>
        <dbReference type="EMBL" id="AXG73967.1"/>
    </source>
</evidence>
<feature type="chain" id="PRO_5016684542" evidence="1">
    <location>
        <begin position="21"/>
        <end position="119"/>
    </location>
</feature>
<dbReference type="AlphaFoldDB" id="A0A345HBK7"/>
<dbReference type="KEGG" id="fat:DVK85_06795"/>
<organism evidence="2 3">
    <name type="scientific">Flavobacterium arcticum</name>
    <dbReference type="NCBI Taxonomy" id="1784713"/>
    <lineage>
        <taxon>Bacteria</taxon>
        <taxon>Pseudomonadati</taxon>
        <taxon>Bacteroidota</taxon>
        <taxon>Flavobacteriia</taxon>
        <taxon>Flavobacteriales</taxon>
        <taxon>Flavobacteriaceae</taxon>
        <taxon>Flavobacterium</taxon>
    </lineage>
</organism>
<reference evidence="2 3" key="1">
    <citation type="submission" date="2018-07" db="EMBL/GenBank/DDBJ databases">
        <title>Complete genome sequence of Flavobacterium arcticum type strain SM1502T.</title>
        <authorList>
            <person name="Li Y."/>
            <person name="Li D.-D."/>
        </authorList>
    </citation>
    <scope>NUCLEOTIDE SEQUENCE [LARGE SCALE GENOMIC DNA]</scope>
    <source>
        <strain evidence="2 3">SM1502</strain>
    </source>
</reference>
<evidence type="ECO:0000256" key="1">
    <source>
        <dbReference type="SAM" id="SignalP"/>
    </source>
</evidence>
<gene>
    <name evidence="2" type="ORF">DVK85_06795</name>
</gene>
<evidence type="ECO:0000313" key="3">
    <source>
        <dbReference type="Proteomes" id="UP000253951"/>
    </source>
</evidence>
<dbReference type="Proteomes" id="UP000253951">
    <property type="component" value="Chromosome"/>
</dbReference>
<dbReference type="RefSeq" id="WP_114677726.1">
    <property type="nucleotide sequence ID" value="NZ_CP031188.1"/>
</dbReference>
<proteinExistence type="predicted"/>
<protein>
    <submittedName>
        <fullName evidence="2">Uncharacterized protein</fullName>
    </submittedName>
</protein>